<dbReference type="AlphaFoldDB" id="A0A8S1RVK0"/>
<evidence type="ECO:0000313" key="2">
    <source>
        <dbReference type="Proteomes" id="UP000689195"/>
    </source>
</evidence>
<proteinExistence type="predicted"/>
<reference evidence="1" key="1">
    <citation type="submission" date="2021-01" db="EMBL/GenBank/DDBJ databases">
        <authorList>
            <consortium name="Genoscope - CEA"/>
            <person name="William W."/>
        </authorList>
    </citation>
    <scope>NUCLEOTIDE SEQUENCE</scope>
</reference>
<dbReference type="EMBL" id="CAJJDO010000001">
    <property type="protein sequence ID" value="CAD8132108.1"/>
    <property type="molecule type" value="Genomic_DNA"/>
</dbReference>
<dbReference type="Proteomes" id="UP000689195">
    <property type="component" value="Unassembled WGS sequence"/>
</dbReference>
<name>A0A8S1RVK0_9CILI</name>
<organism evidence="1 2">
    <name type="scientific">Paramecium pentaurelia</name>
    <dbReference type="NCBI Taxonomy" id="43138"/>
    <lineage>
        <taxon>Eukaryota</taxon>
        <taxon>Sar</taxon>
        <taxon>Alveolata</taxon>
        <taxon>Ciliophora</taxon>
        <taxon>Intramacronucleata</taxon>
        <taxon>Oligohymenophorea</taxon>
        <taxon>Peniculida</taxon>
        <taxon>Parameciidae</taxon>
        <taxon>Paramecium</taxon>
    </lineage>
</organism>
<gene>
    <name evidence="1" type="ORF">PPENT_87.1.T0010446</name>
</gene>
<protein>
    <submittedName>
        <fullName evidence="1">Uncharacterized protein</fullName>
    </submittedName>
</protein>
<dbReference type="OrthoDB" id="10650168at2759"/>
<keyword evidence="2" id="KW-1185">Reference proteome</keyword>
<sequence length="168" mass="20004">MFINQEHVIKCPQHNHKKIKQFCTNQSCQIETKIFCSECRHEHEHMCCKSISIKNIPKQVMLHDKLYKEILESINDLEKCFLEKTKFIKSVVCGYQIDEIYQYITNFEDLNSLVNRLRTLPNVSSEIKQISNNIKDILQVFSTQKINYLVQHQKEELRTTILQRIETT</sequence>
<evidence type="ECO:0000313" key="1">
    <source>
        <dbReference type="EMBL" id="CAD8132108.1"/>
    </source>
</evidence>
<accession>A0A8S1RVK0</accession>
<comment type="caution">
    <text evidence="1">The sequence shown here is derived from an EMBL/GenBank/DDBJ whole genome shotgun (WGS) entry which is preliminary data.</text>
</comment>